<keyword evidence="5" id="KW-0574">Periplasm</keyword>
<dbReference type="EMBL" id="JAEQNA010000007">
    <property type="protein sequence ID" value="MBL0422146.1"/>
    <property type="molecule type" value="Genomic_DNA"/>
</dbReference>
<keyword evidence="10" id="KW-0732">Signal</keyword>
<accession>A0A936ZR34</accession>
<keyword evidence="7 9" id="KW-0408">Iron</keyword>
<feature type="binding site" description="covalent" evidence="8">
    <location>
        <position position="69"/>
    </location>
    <ligand>
        <name>heme c</name>
        <dbReference type="ChEBI" id="CHEBI:61717"/>
        <label>1</label>
    </ligand>
</feature>
<dbReference type="InterPro" id="IPR036909">
    <property type="entry name" value="Cyt_c-like_dom_sf"/>
</dbReference>
<evidence type="ECO:0000256" key="9">
    <source>
        <dbReference type="PIRSR" id="PIRSR000005-2"/>
    </source>
</evidence>
<feature type="binding site" description="axial binding residue" evidence="9">
    <location>
        <position position="213"/>
    </location>
    <ligand>
        <name>heme c</name>
        <dbReference type="ChEBI" id="CHEBI:61717"/>
        <label>2</label>
    </ligand>
    <ligandPart>
        <name>Fe</name>
        <dbReference type="ChEBI" id="CHEBI:18248"/>
    </ligandPart>
</feature>
<comment type="caution">
    <text evidence="12">The sequence shown here is derived from an EMBL/GenBank/DDBJ whole genome shotgun (WGS) entry which is preliminary data.</text>
</comment>
<dbReference type="InterPro" id="IPR024167">
    <property type="entry name" value="Cytochrome_c4-like"/>
</dbReference>
<evidence type="ECO:0000256" key="7">
    <source>
        <dbReference type="ARBA" id="ARBA00023004"/>
    </source>
</evidence>
<feature type="domain" description="Cytochrome c" evidence="11">
    <location>
        <begin position="39"/>
        <end position="136"/>
    </location>
</feature>
<dbReference type="PIRSF" id="PIRSF000005">
    <property type="entry name" value="Cytochrome_c4"/>
    <property type="match status" value="1"/>
</dbReference>
<evidence type="ECO:0000313" key="12">
    <source>
        <dbReference type="EMBL" id="MBL0422146.1"/>
    </source>
</evidence>
<keyword evidence="2" id="KW-0813">Transport</keyword>
<feature type="binding site" description="covalent" evidence="8">
    <location>
        <position position="162"/>
    </location>
    <ligand>
        <name>heme c</name>
        <dbReference type="ChEBI" id="CHEBI:61717"/>
        <label>2</label>
    </ligand>
</feature>
<feature type="chain" id="PRO_5036887035" evidence="10">
    <location>
        <begin position="29"/>
        <end position="248"/>
    </location>
</feature>
<evidence type="ECO:0000256" key="8">
    <source>
        <dbReference type="PIRSR" id="PIRSR000005-1"/>
    </source>
</evidence>
<sequence length="248" mass="26029">MIKLSTSGPRLAQLLAALALTTSSLALAQTAAPAPAAQAKPTQGATAPAAPTQQAPVSIEAQVAMCIGCHGIPGYQSSFPQVHRVPYISGQNAKYIAAALTAYKNGDRKHPTMRSVAADMSEQDIAAVSAWYEEQAKGKVEAKEPSRQPTAQVAALLQKGACVSCHGSNYSNPIDASYPKLAGQHADYLFVALKSYKAAPGNSQVIGRNNAIMGGIARQFSNAELKAMADYIGSLQGEMQTQPQGRFR</sequence>
<keyword evidence="4 9" id="KW-0479">Metal-binding</keyword>
<feature type="signal peptide" evidence="10">
    <location>
        <begin position="1"/>
        <end position="28"/>
    </location>
</feature>
<reference evidence="12" key="1">
    <citation type="submission" date="2021-01" db="EMBL/GenBank/DDBJ databases">
        <title>Ramlibacter sp. strain AW1 16S ribosomal RNA gene Genome sequencing and assembly.</title>
        <authorList>
            <person name="Kang M."/>
        </authorList>
    </citation>
    <scope>NUCLEOTIDE SEQUENCE</scope>
    <source>
        <strain evidence="12">AW1</strain>
    </source>
</reference>
<dbReference type="PANTHER" id="PTHR33751">
    <property type="entry name" value="CBB3-TYPE CYTOCHROME C OXIDASE SUBUNIT FIXP"/>
    <property type="match status" value="1"/>
</dbReference>
<evidence type="ECO:0000256" key="5">
    <source>
        <dbReference type="ARBA" id="ARBA00022764"/>
    </source>
</evidence>
<dbReference type="GO" id="GO:0009055">
    <property type="term" value="F:electron transfer activity"/>
    <property type="evidence" value="ECO:0007669"/>
    <property type="project" value="InterPro"/>
</dbReference>
<dbReference type="GO" id="GO:0005506">
    <property type="term" value="F:iron ion binding"/>
    <property type="evidence" value="ECO:0007669"/>
    <property type="project" value="InterPro"/>
</dbReference>
<comment type="PTM">
    <text evidence="8">Binds 2 heme c groups covalently per subunit.</text>
</comment>
<evidence type="ECO:0000259" key="11">
    <source>
        <dbReference type="PROSITE" id="PS51007"/>
    </source>
</evidence>
<feature type="binding site" description="axial binding residue" evidence="9">
    <location>
        <position position="166"/>
    </location>
    <ligand>
        <name>heme c</name>
        <dbReference type="ChEBI" id="CHEBI:61717"/>
        <label>2</label>
    </ligand>
    <ligandPart>
        <name>Fe</name>
        <dbReference type="ChEBI" id="CHEBI:18248"/>
    </ligandPart>
</feature>
<comment type="subcellular location">
    <subcellularLocation>
        <location evidence="1">Periplasm</location>
    </subcellularLocation>
</comment>
<keyword evidence="13" id="KW-1185">Reference proteome</keyword>
<keyword evidence="6" id="KW-0249">Electron transport</keyword>
<feature type="binding site" description="covalent" evidence="8">
    <location>
        <position position="66"/>
    </location>
    <ligand>
        <name>heme c</name>
        <dbReference type="ChEBI" id="CHEBI:61717"/>
        <label>1</label>
    </ligand>
</feature>
<keyword evidence="3 8" id="KW-0349">Heme</keyword>
<dbReference type="Proteomes" id="UP000613011">
    <property type="component" value="Unassembled WGS sequence"/>
</dbReference>
<dbReference type="SUPFAM" id="SSF46626">
    <property type="entry name" value="Cytochrome c"/>
    <property type="match status" value="2"/>
</dbReference>
<feature type="binding site" description="axial binding residue" evidence="9">
    <location>
        <position position="113"/>
    </location>
    <ligand>
        <name>heme c</name>
        <dbReference type="ChEBI" id="CHEBI:61717"/>
        <label>1</label>
    </ligand>
    <ligandPart>
        <name>Fe</name>
        <dbReference type="ChEBI" id="CHEBI:18248"/>
    </ligandPart>
</feature>
<evidence type="ECO:0000256" key="10">
    <source>
        <dbReference type="SAM" id="SignalP"/>
    </source>
</evidence>
<evidence type="ECO:0000313" key="13">
    <source>
        <dbReference type="Proteomes" id="UP000613011"/>
    </source>
</evidence>
<dbReference type="InterPro" id="IPR050597">
    <property type="entry name" value="Cytochrome_c_Oxidase_Subunit"/>
</dbReference>
<dbReference type="PROSITE" id="PS51007">
    <property type="entry name" value="CYTC"/>
    <property type="match status" value="2"/>
</dbReference>
<dbReference type="GO" id="GO:0042597">
    <property type="term" value="C:periplasmic space"/>
    <property type="evidence" value="ECO:0007669"/>
    <property type="project" value="UniProtKB-SubCell"/>
</dbReference>
<dbReference type="AlphaFoldDB" id="A0A936ZR34"/>
<evidence type="ECO:0000256" key="1">
    <source>
        <dbReference type="ARBA" id="ARBA00004418"/>
    </source>
</evidence>
<name>A0A936ZR34_9BURK</name>
<dbReference type="Pfam" id="PF00034">
    <property type="entry name" value="Cytochrom_C"/>
    <property type="match status" value="1"/>
</dbReference>
<evidence type="ECO:0000256" key="2">
    <source>
        <dbReference type="ARBA" id="ARBA00022448"/>
    </source>
</evidence>
<feature type="binding site" description="axial binding residue" evidence="9">
    <location>
        <position position="70"/>
    </location>
    <ligand>
        <name>heme c</name>
        <dbReference type="ChEBI" id="CHEBI:61717"/>
        <label>1</label>
    </ligand>
    <ligandPart>
        <name>Fe</name>
        <dbReference type="ChEBI" id="CHEBI:18248"/>
    </ligandPart>
</feature>
<evidence type="ECO:0000256" key="6">
    <source>
        <dbReference type="ARBA" id="ARBA00022982"/>
    </source>
</evidence>
<proteinExistence type="predicted"/>
<dbReference type="RefSeq" id="WP_201685223.1">
    <property type="nucleotide sequence ID" value="NZ_JAEQNA010000007.1"/>
</dbReference>
<dbReference type="Gene3D" id="1.10.760.10">
    <property type="entry name" value="Cytochrome c-like domain"/>
    <property type="match status" value="2"/>
</dbReference>
<protein>
    <submittedName>
        <fullName evidence="12">C-type cytochrome</fullName>
    </submittedName>
</protein>
<evidence type="ECO:0000256" key="3">
    <source>
        <dbReference type="ARBA" id="ARBA00022617"/>
    </source>
</evidence>
<organism evidence="12 13">
    <name type="scientific">Ramlibacter aurantiacus</name>
    <dbReference type="NCBI Taxonomy" id="2801330"/>
    <lineage>
        <taxon>Bacteria</taxon>
        <taxon>Pseudomonadati</taxon>
        <taxon>Pseudomonadota</taxon>
        <taxon>Betaproteobacteria</taxon>
        <taxon>Burkholderiales</taxon>
        <taxon>Comamonadaceae</taxon>
        <taxon>Ramlibacter</taxon>
    </lineage>
</organism>
<gene>
    <name evidence="12" type="ORF">JI739_17490</name>
</gene>
<evidence type="ECO:0000256" key="4">
    <source>
        <dbReference type="ARBA" id="ARBA00022723"/>
    </source>
</evidence>
<dbReference type="GO" id="GO:0020037">
    <property type="term" value="F:heme binding"/>
    <property type="evidence" value="ECO:0007669"/>
    <property type="project" value="InterPro"/>
</dbReference>
<feature type="domain" description="Cytochrome c" evidence="11">
    <location>
        <begin position="148"/>
        <end position="236"/>
    </location>
</feature>
<feature type="binding site" description="covalent" evidence="8">
    <location>
        <position position="165"/>
    </location>
    <ligand>
        <name>heme c</name>
        <dbReference type="ChEBI" id="CHEBI:61717"/>
        <label>2</label>
    </ligand>
</feature>
<dbReference type="InterPro" id="IPR009056">
    <property type="entry name" value="Cyt_c-like_dom"/>
</dbReference>
<dbReference type="PANTHER" id="PTHR33751:SF9">
    <property type="entry name" value="CYTOCHROME C4"/>
    <property type="match status" value="1"/>
</dbReference>